<dbReference type="RefSeq" id="WP_004907681.1">
    <property type="nucleotide sequence ID" value="NZ_ASYZ01000033.1"/>
</dbReference>
<protein>
    <submittedName>
        <fullName evidence="1">Uncharacterized protein</fullName>
    </submittedName>
</protein>
<proteinExistence type="predicted"/>
<accession>S7WUQ8</accession>
<dbReference type="PATRIC" id="fig|1330047.3.peg.726"/>
<dbReference type="Proteomes" id="UP000018420">
    <property type="component" value="Unassembled WGS sequence"/>
</dbReference>
<reference evidence="1 2" key="1">
    <citation type="submission" date="2013-05" db="EMBL/GenBank/DDBJ databases">
        <title>Genome assembly of Acinetobacter junii MTCC 11364.</title>
        <authorList>
            <person name="Khatri I."/>
            <person name="Singh N.K."/>
            <person name="Subramanian S."/>
            <person name="Mayilraj S."/>
        </authorList>
    </citation>
    <scope>NUCLEOTIDE SEQUENCE [LARGE SCALE GENOMIC DNA]</scope>
    <source>
        <strain evidence="1 2">MTCC 11364</strain>
    </source>
</reference>
<evidence type="ECO:0000313" key="1">
    <source>
        <dbReference type="EMBL" id="EPR86870.1"/>
    </source>
</evidence>
<sequence>MQKQLKDCVSTRLEIYIKDDSDSTQAGLIFFGNYKNIHKAEELLESYIQYGGKCLYVVGATDEIKRLYSGYTTTEINYYDNYDDAYFSIYPNDRVLN</sequence>
<comment type="caution">
    <text evidence="1">The sequence shown here is derived from an EMBL/GenBank/DDBJ whole genome shotgun (WGS) entry which is preliminary data.</text>
</comment>
<gene>
    <name evidence="1" type="ORF">L292_2104</name>
</gene>
<name>S7WUQ8_ACIJU</name>
<dbReference type="EMBL" id="ASYZ01000033">
    <property type="protein sequence ID" value="EPR86870.1"/>
    <property type="molecule type" value="Genomic_DNA"/>
</dbReference>
<dbReference type="AlphaFoldDB" id="S7WUQ8"/>
<evidence type="ECO:0000313" key="2">
    <source>
        <dbReference type="Proteomes" id="UP000018420"/>
    </source>
</evidence>
<organism evidence="1 2">
    <name type="scientific">Acinetobacter junii CIP 107470 = MTCC 11364</name>
    <dbReference type="NCBI Taxonomy" id="1217666"/>
    <lineage>
        <taxon>Bacteria</taxon>
        <taxon>Pseudomonadati</taxon>
        <taxon>Pseudomonadota</taxon>
        <taxon>Gammaproteobacteria</taxon>
        <taxon>Moraxellales</taxon>
        <taxon>Moraxellaceae</taxon>
        <taxon>Acinetobacter</taxon>
    </lineage>
</organism>